<keyword evidence="5" id="KW-1185">Reference proteome</keyword>
<dbReference type="SUPFAM" id="SSF51735">
    <property type="entry name" value="NAD(P)-binding Rossmann-fold domains"/>
    <property type="match status" value="1"/>
</dbReference>
<dbReference type="RefSeq" id="WP_142903591.1">
    <property type="nucleotide sequence ID" value="NZ_ML660090.1"/>
</dbReference>
<dbReference type="OrthoDB" id="9787219at2"/>
<keyword evidence="2" id="KW-0520">NAD</keyword>
<evidence type="ECO:0000259" key="3">
    <source>
        <dbReference type="Pfam" id="PF02826"/>
    </source>
</evidence>
<proteinExistence type="predicted"/>
<evidence type="ECO:0000256" key="1">
    <source>
        <dbReference type="ARBA" id="ARBA00023002"/>
    </source>
</evidence>
<dbReference type="GO" id="GO:0016616">
    <property type="term" value="F:oxidoreductase activity, acting on the CH-OH group of donors, NAD or NADP as acceptor"/>
    <property type="evidence" value="ECO:0007669"/>
    <property type="project" value="UniProtKB-ARBA"/>
</dbReference>
<keyword evidence="4" id="KW-0670">Pyruvate</keyword>
<organism evidence="4 5">
    <name type="scientific">Exilibacterium tricleocarpae</name>
    <dbReference type="NCBI Taxonomy" id="2591008"/>
    <lineage>
        <taxon>Bacteria</taxon>
        <taxon>Pseudomonadati</taxon>
        <taxon>Pseudomonadota</taxon>
        <taxon>Gammaproteobacteria</taxon>
        <taxon>Cellvibrionales</taxon>
        <taxon>Cellvibrionaceae</taxon>
        <taxon>Exilibacterium</taxon>
    </lineage>
</organism>
<dbReference type="PANTHER" id="PTHR43333:SF1">
    <property type="entry name" value="D-ISOMER SPECIFIC 2-HYDROXYACID DEHYDROGENASE NAD-BINDING DOMAIN-CONTAINING PROTEIN"/>
    <property type="match status" value="1"/>
</dbReference>
<dbReference type="InterPro" id="IPR029752">
    <property type="entry name" value="D-isomer_DH_CS1"/>
</dbReference>
<dbReference type="AlphaFoldDB" id="A0A545TZD4"/>
<name>A0A545TZD4_9GAMM</name>
<protein>
    <submittedName>
        <fullName evidence="4">Glyoxylate/hydroxypyruvate reductase A</fullName>
    </submittedName>
</protein>
<dbReference type="GO" id="GO:0051287">
    <property type="term" value="F:NAD binding"/>
    <property type="evidence" value="ECO:0007669"/>
    <property type="project" value="InterPro"/>
</dbReference>
<dbReference type="Proteomes" id="UP000319732">
    <property type="component" value="Unassembled WGS sequence"/>
</dbReference>
<evidence type="ECO:0000256" key="2">
    <source>
        <dbReference type="ARBA" id="ARBA00023027"/>
    </source>
</evidence>
<dbReference type="Gene3D" id="3.40.50.720">
    <property type="entry name" value="NAD(P)-binding Rossmann-like Domain"/>
    <property type="match status" value="2"/>
</dbReference>
<reference evidence="4 5" key="1">
    <citation type="submission" date="2019-06" db="EMBL/GenBank/DDBJ databases">
        <title>Whole genome sequence for Cellvibrionaceae sp. R142.</title>
        <authorList>
            <person name="Wang G."/>
        </authorList>
    </citation>
    <scope>NUCLEOTIDE SEQUENCE [LARGE SCALE GENOMIC DNA]</scope>
    <source>
        <strain evidence="4 5">R142</strain>
    </source>
</reference>
<feature type="domain" description="D-isomer specific 2-hydroxyacid dehydrogenase NAD-binding" evidence="3">
    <location>
        <begin position="103"/>
        <end position="273"/>
    </location>
</feature>
<keyword evidence="1" id="KW-0560">Oxidoreductase</keyword>
<dbReference type="PROSITE" id="PS00065">
    <property type="entry name" value="D_2_HYDROXYACID_DH_1"/>
    <property type="match status" value="1"/>
</dbReference>
<dbReference type="PANTHER" id="PTHR43333">
    <property type="entry name" value="2-HACID_DH_C DOMAIN-CONTAINING PROTEIN"/>
    <property type="match status" value="1"/>
</dbReference>
<dbReference type="EMBL" id="VHSG01000007">
    <property type="protein sequence ID" value="TQV82575.1"/>
    <property type="molecule type" value="Genomic_DNA"/>
</dbReference>
<dbReference type="InterPro" id="IPR006140">
    <property type="entry name" value="D-isomer_DH_NAD-bd"/>
</dbReference>
<sequence>MNIVFDSRTFSFDKWRPPLQRQLPQAHFFAAGSPEAPADPDYVLLWKPQRLDWSACISLQGAIALGAGLDGFAGLQLPPGIKLQRLADAGMQMAMSEYIHYGVLHFQRGFNHYLNAAKSRNWQPLDYRPAARTRIGILGLGHLGSAVATYLARHGYPVVGWSRNDKSLPAVTCLAGESGLKEILPQCDILVNLLPLTDHTKHLLNREKFAALPRGAGFINASRGAVIVEQDLLDALAAGLLGGALLDVFAEEPLPPSHPFWGHPDIRVTPHISAPTLIEPAAVEVAQMVRVSKGSSLD</sequence>
<accession>A0A545TZD4</accession>
<evidence type="ECO:0000313" key="4">
    <source>
        <dbReference type="EMBL" id="TQV82575.1"/>
    </source>
</evidence>
<evidence type="ECO:0000313" key="5">
    <source>
        <dbReference type="Proteomes" id="UP000319732"/>
    </source>
</evidence>
<dbReference type="Pfam" id="PF02826">
    <property type="entry name" value="2-Hacid_dh_C"/>
    <property type="match status" value="1"/>
</dbReference>
<dbReference type="InterPro" id="IPR036291">
    <property type="entry name" value="NAD(P)-bd_dom_sf"/>
</dbReference>
<gene>
    <name evidence="4" type="ORF">FKG94_07530</name>
</gene>
<comment type="caution">
    <text evidence="4">The sequence shown here is derived from an EMBL/GenBank/DDBJ whole genome shotgun (WGS) entry which is preliminary data.</text>
</comment>